<comment type="caution">
    <text evidence="2">The sequence shown here is derived from an EMBL/GenBank/DDBJ whole genome shotgun (WGS) entry which is preliminary data.</text>
</comment>
<evidence type="ECO:0000313" key="2">
    <source>
        <dbReference type="EMBL" id="RJG51545.1"/>
    </source>
</evidence>
<protein>
    <recommendedName>
        <fullName evidence="4">9-hexadecenoic acid cis-trans isomerase</fullName>
    </recommendedName>
</protein>
<dbReference type="Proteomes" id="UP000283255">
    <property type="component" value="Unassembled WGS sequence"/>
</dbReference>
<dbReference type="PROSITE" id="PS51257">
    <property type="entry name" value="PROKAR_LIPOPROTEIN"/>
    <property type="match status" value="1"/>
</dbReference>
<name>A0A418YKN3_9GAMM</name>
<dbReference type="AlphaFoldDB" id="A0A418YKN3"/>
<gene>
    <name evidence="2" type="ORF">D1Z90_02095</name>
</gene>
<dbReference type="Pfam" id="PF06934">
    <property type="entry name" value="CTI"/>
    <property type="match status" value="1"/>
</dbReference>
<reference evidence="2 3" key="1">
    <citation type="submission" date="2018-09" db="EMBL/GenBank/DDBJ databases">
        <authorList>
            <person name="Wang F."/>
        </authorList>
    </citation>
    <scope>NUCLEOTIDE SEQUENCE [LARGE SCALE GENOMIC DNA]</scope>
    <source>
        <strain evidence="2 3">PLHSC7-2</strain>
    </source>
</reference>
<dbReference type="EMBL" id="QZCH01000001">
    <property type="protein sequence ID" value="RJG51545.1"/>
    <property type="molecule type" value="Genomic_DNA"/>
</dbReference>
<sequence>MFKFVIASCLLLLLSGCSTFRNTNFDAIYGPAAVQDRLVDNTTAAAAFYHDSVQPILNQRCVVCHGCYDAPCQLKLTSPEGIDRGTSKVKVFNGTRLLAEAPSRLYQDAFSTASWREKGFNSVLNEREQSPSANLAASVLYQALQLKQAHPNLDTREHAQAFDFSLDRNQQCSSIEEYGHFAKQNPYAGMPYGLPAISEQQFNTLEIWLAQGAKMAAPTPLQLGLIAEIDLWEHWLNRDSLKSQLVSRYIYEHLFLAHLHFNAWPGQYFYLVRSKTPPGQPVERITTLRPYDDPLVDRVYYRLVQERETILAKTHMPYALNSERLDTFNQLFFTPHYEVNQLPSYEVSIAANPFIAFADIPVSSRYDFLRMEAQNTIMAFIKGPVCRGQIALNVIYDHFWVFFSEGNWEKSEGLGAFLVQQKEHLRLPSESASNSSILTSWLTYSKAQQKYLSAKQRHLQQALDTEYVNRLNLSLVWDGEHSNDNAALTVFRHFDNASVVKGLIGQKPKTAWLIDYPILERIHYLLVAGFDVYGNLGHQLNTRLYMDFLRMESEFNFLALLPTQSRQQERDFWYRDVNKDIRQYIEAEQHRFQYPTGIHYQTEHHKSELFDLLKQHLAGALNQQYDFVKDDAPTQEIRSLRGLQNLNSQAVNLLPEVSVLAIQDGSNQRVYTLLRNTAYSNMSSLLRDANYRMPKEDNLTIVRGVIGDYPNLYLSINAKQITAFARTFHQMEQEQDYRLMLDQYGIRRSDPRFWAFSDNILTHIKQQSPVTGGLLDYNRLENR</sequence>
<dbReference type="RefSeq" id="WP_119909069.1">
    <property type="nucleotide sequence ID" value="NZ_QZCH01000001.1"/>
</dbReference>
<reference evidence="2 3" key="2">
    <citation type="submission" date="2019-01" db="EMBL/GenBank/DDBJ databases">
        <title>Motilimonas pumilus sp. nov., isolated from the gut of sea cucumber (Apostichopus japonicus).</title>
        <authorList>
            <person name="Wang F.-Q."/>
            <person name="Ren L.-H."/>
            <person name="Lin Y.-W."/>
            <person name="Sun G.-H."/>
            <person name="Du Z.-J."/>
            <person name="Zhao J.-X."/>
            <person name="Liu X.-J."/>
            <person name="Liu L.-J."/>
        </authorList>
    </citation>
    <scope>NUCLEOTIDE SEQUENCE [LARGE SCALE GENOMIC DNA]</scope>
    <source>
        <strain evidence="2 3">PLHSC7-2</strain>
    </source>
</reference>
<evidence type="ECO:0000313" key="3">
    <source>
        <dbReference type="Proteomes" id="UP000283255"/>
    </source>
</evidence>
<feature type="signal peptide" evidence="1">
    <location>
        <begin position="1"/>
        <end position="20"/>
    </location>
</feature>
<accession>A0A418YKN3</accession>
<proteinExistence type="predicted"/>
<dbReference type="InterPro" id="IPR010706">
    <property type="entry name" value="Fatty_acid_cis-trans_isomerase"/>
</dbReference>
<feature type="chain" id="PRO_5019085720" description="9-hexadecenoic acid cis-trans isomerase" evidence="1">
    <location>
        <begin position="21"/>
        <end position="783"/>
    </location>
</feature>
<evidence type="ECO:0000256" key="1">
    <source>
        <dbReference type="SAM" id="SignalP"/>
    </source>
</evidence>
<keyword evidence="3" id="KW-1185">Reference proteome</keyword>
<organism evidence="2 3">
    <name type="scientific">Motilimonas pumila</name>
    <dbReference type="NCBI Taxonomy" id="2303987"/>
    <lineage>
        <taxon>Bacteria</taxon>
        <taxon>Pseudomonadati</taxon>
        <taxon>Pseudomonadota</taxon>
        <taxon>Gammaproteobacteria</taxon>
        <taxon>Alteromonadales</taxon>
        <taxon>Alteromonadales genera incertae sedis</taxon>
        <taxon>Motilimonas</taxon>
    </lineage>
</organism>
<dbReference type="OrthoDB" id="9809746at2"/>
<evidence type="ECO:0008006" key="4">
    <source>
        <dbReference type="Google" id="ProtNLM"/>
    </source>
</evidence>
<keyword evidence="1" id="KW-0732">Signal</keyword>